<keyword evidence="1" id="KW-0663">Pyridoxal phosphate</keyword>
<gene>
    <name evidence="3" type="ORF">B0J11DRAFT_473758</name>
</gene>
<dbReference type="CDD" id="cd00609">
    <property type="entry name" value="AAT_like"/>
    <property type="match status" value="1"/>
</dbReference>
<dbReference type="Pfam" id="PF00155">
    <property type="entry name" value="Aminotran_1_2"/>
    <property type="match status" value="1"/>
</dbReference>
<accession>A0A9P9D1U9</accession>
<dbReference type="PANTHER" id="PTHR43795:SF39">
    <property type="entry name" value="AMINOTRANSFERASE CLASS I_CLASSII DOMAIN-CONTAINING PROTEIN"/>
    <property type="match status" value="1"/>
</dbReference>
<feature type="non-terminal residue" evidence="3">
    <location>
        <position position="479"/>
    </location>
</feature>
<dbReference type="GO" id="GO:0006520">
    <property type="term" value="P:amino acid metabolic process"/>
    <property type="evidence" value="ECO:0007669"/>
    <property type="project" value="TreeGrafter"/>
</dbReference>
<organism evidence="3 4">
    <name type="scientific">Dendryphion nanum</name>
    <dbReference type="NCBI Taxonomy" id="256645"/>
    <lineage>
        <taxon>Eukaryota</taxon>
        <taxon>Fungi</taxon>
        <taxon>Dikarya</taxon>
        <taxon>Ascomycota</taxon>
        <taxon>Pezizomycotina</taxon>
        <taxon>Dothideomycetes</taxon>
        <taxon>Pleosporomycetidae</taxon>
        <taxon>Pleosporales</taxon>
        <taxon>Torulaceae</taxon>
        <taxon>Dendryphion</taxon>
    </lineage>
</organism>
<dbReference type="InterPro" id="IPR015421">
    <property type="entry name" value="PyrdxlP-dep_Trfase_major"/>
</dbReference>
<name>A0A9P9D1U9_9PLEO</name>
<dbReference type="Gene3D" id="3.40.640.10">
    <property type="entry name" value="Type I PLP-dependent aspartate aminotransferase-like (Major domain)"/>
    <property type="match status" value="1"/>
</dbReference>
<keyword evidence="4" id="KW-1185">Reference proteome</keyword>
<dbReference type="PANTHER" id="PTHR43795">
    <property type="entry name" value="BIFUNCTIONAL ASPARTATE AMINOTRANSFERASE AND GLUTAMATE/ASPARTATE-PREPHENATE AMINOTRANSFERASE-RELATED"/>
    <property type="match status" value="1"/>
</dbReference>
<dbReference type="Gene3D" id="3.90.1150.10">
    <property type="entry name" value="Aspartate Aminotransferase, domain 1"/>
    <property type="match status" value="1"/>
</dbReference>
<evidence type="ECO:0000259" key="2">
    <source>
        <dbReference type="Pfam" id="PF00155"/>
    </source>
</evidence>
<dbReference type="SUPFAM" id="SSF53383">
    <property type="entry name" value="PLP-dependent transferases"/>
    <property type="match status" value="1"/>
</dbReference>
<evidence type="ECO:0000313" key="3">
    <source>
        <dbReference type="EMBL" id="KAH7110892.1"/>
    </source>
</evidence>
<feature type="domain" description="Aminotransferase class I/classII large" evidence="2">
    <location>
        <begin position="86"/>
        <end position="465"/>
    </location>
</feature>
<proteinExistence type="predicted"/>
<dbReference type="OrthoDB" id="7042322at2759"/>
<dbReference type="PRINTS" id="PR00753">
    <property type="entry name" value="ACCSYNTHASE"/>
</dbReference>
<evidence type="ECO:0000256" key="1">
    <source>
        <dbReference type="ARBA" id="ARBA00022898"/>
    </source>
</evidence>
<dbReference type="AlphaFoldDB" id="A0A9P9D1U9"/>
<dbReference type="InterPro" id="IPR050478">
    <property type="entry name" value="Ethylene_sulfur-biosynth"/>
</dbReference>
<sequence length="479" mass="53384">MLYRFQKPGLWKLRKLEIPCLPRIARMVRLRLIGFLLCASKVIAQPAPNSTLAERGAAFAALPDQRTGTEVLYSSAWDEISNPNGVINFGTAENAAMLDERARVVQEYKFQLKREHFNQTVGPWGSPRLRKALATHVNKYFKVHNTFNETEVTFATGVTAFFDLLGWSLFNTGDAILLGTPSYPGFANDFSKRAGVRPIFVSFNGTDQFTPESIPYYEAAIAQSSNEKFRAMVICNPHNPLGQSYPRETIIALMKFASKHKLHLIFDEVYALSTHTIPGEEGGASFSSAFSFDSSEYIDQKYIHLLYGTSKDFATFGLRLGALLTKNTELTRAVFNQVTYYWPGNALQEIGSLILEDEAGKEAFVAKSSETAARNSGRVRAVLDQAGVPYSRKANAGFFLWVDFGKFLPNVTGDQWAVERAFTQQLQRQNVFLSAGQGQRAPRAGFYRLCFSQPDAALKEGLRRLVRAIGKDEGIVDSV</sequence>
<protein>
    <submittedName>
        <fullName evidence="3">Pyridoxal phosphate-dependent transferase</fullName>
    </submittedName>
</protein>
<comment type="caution">
    <text evidence="3">The sequence shown here is derived from an EMBL/GenBank/DDBJ whole genome shotgun (WGS) entry which is preliminary data.</text>
</comment>
<dbReference type="GO" id="GO:0030170">
    <property type="term" value="F:pyridoxal phosphate binding"/>
    <property type="evidence" value="ECO:0007669"/>
    <property type="project" value="InterPro"/>
</dbReference>
<keyword evidence="3" id="KW-0808">Transferase</keyword>
<reference evidence="3" key="1">
    <citation type="journal article" date="2021" name="Nat. Commun.">
        <title>Genetic determinants of endophytism in the Arabidopsis root mycobiome.</title>
        <authorList>
            <person name="Mesny F."/>
            <person name="Miyauchi S."/>
            <person name="Thiergart T."/>
            <person name="Pickel B."/>
            <person name="Atanasova L."/>
            <person name="Karlsson M."/>
            <person name="Huettel B."/>
            <person name="Barry K.W."/>
            <person name="Haridas S."/>
            <person name="Chen C."/>
            <person name="Bauer D."/>
            <person name="Andreopoulos W."/>
            <person name="Pangilinan J."/>
            <person name="LaButti K."/>
            <person name="Riley R."/>
            <person name="Lipzen A."/>
            <person name="Clum A."/>
            <person name="Drula E."/>
            <person name="Henrissat B."/>
            <person name="Kohler A."/>
            <person name="Grigoriev I.V."/>
            <person name="Martin F.M."/>
            <person name="Hacquard S."/>
        </authorList>
    </citation>
    <scope>NUCLEOTIDE SEQUENCE</scope>
    <source>
        <strain evidence="3">MPI-CAGE-CH-0243</strain>
    </source>
</reference>
<dbReference type="InterPro" id="IPR004839">
    <property type="entry name" value="Aminotransferase_I/II_large"/>
</dbReference>
<dbReference type="InterPro" id="IPR015422">
    <property type="entry name" value="PyrdxlP-dep_Trfase_small"/>
</dbReference>
<dbReference type="GO" id="GO:0008483">
    <property type="term" value="F:transaminase activity"/>
    <property type="evidence" value="ECO:0007669"/>
    <property type="project" value="TreeGrafter"/>
</dbReference>
<dbReference type="Proteomes" id="UP000700596">
    <property type="component" value="Unassembled WGS sequence"/>
</dbReference>
<evidence type="ECO:0000313" key="4">
    <source>
        <dbReference type="Proteomes" id="UP000700596"/>
    </source>
</evidence>
<dbReference type="InterPro" id="IPR015424">
    <property type="entry name" value="PyrdxlP-dep_Trfase"/>
</dbReference>
<dbReference type="EMBL" id="JAGMWT010000026">
    <property type="protein sequence ID" value="KAH7110892.1"/>
    <property type="molecule type" value="Genomic_DNA"/>
</dbReference>